<proteinExistence type="predicted"/>
<comment type="caution">
    <text evidence="1">The sequence shown here is derived from an EMBL/GenBank/DDBJ whole genome shotgun (WGS) entry which is preliminary data.</text>
</comment>
<name>A0ABC8IUT3_ERUVS</name>
<dbReference type="PANTHER" id="PTHR33527">
    <property type="entry name" value="OS07G0274300 PROTEIN"/>
    <property type="match status" value="1"/>
</dbReference>
<reference evidence="1 2" key="1">
    <citation type="submission" date="2022-03" db="EMBL/GenBank/DDBJ databases">
        <authorList>
            <person name="Macdonald S."/>
            <person name="Ahmed S."/>
            <person name="Newling K."/>
        </authorList>
    </citation>
    <scope>NUCLEOTIDE SEQUENCE [LARGE SCALE GENOMIC DNA]</scope>
</reference>
<sequence length="287" mass="32457">MSSLTQEQLHIYPEVRVIFSKLVVQFERPPCESLLVMSTWLWLENVGCENIFPTISNLPDDLLVTFANEAVTCFQCLESPEPPNGSINKIPLTSSSINISLPDIYQNRCEAIAGIKTILTTICSRIFTDILTQVVPYTPPPYNVPGLQHPLMIPGFPHPTFGNINVMPDAPNNTALILPTDPWDWNDHCMESENHRTLFLTFSRGFPVSKAEVKEFFTSTFGEKCVEGVYMRGNNQSLCAKLVLDSVVTKDRVLQGRQKEKFTINNNRVTKTIWASKYEEKKSGRRT</sequence>
<keyword evidence="2" id="KW-1185">Reference proteome</keyword>
<organism evidence="1 2">
    <name type="scientific">Eruca vesicaria subsp. sativa</name>
    <name type="common">Garden rocket</name>
    <name type="synonym">Eruca sativa</name>
    <dbReference type="NCBI Taxonomy" id="29727"/>
    <lineage>
        <taxon>Eukaryota</taxon>
        <taxon>Viridiplantae</taxon>
        <taxon>Streptophyta</taxon>
        <taxon>Embryophyta</taxon>
        <taxon>Tracheophyta</taxon>
        <taxon>Spermatophyta</taxon>
        <taxon>Magnoliopsida</taxon>
        <taxon>eudicotyledons</taxon>
        <taxon>Gunneridae</taxon>
        <taxon>Pentapetalae</taxon>
        <taxon>rosids</taxon>
        <taxon>malvids</taxon>
        <taxon>Brassicales</taxon>
        <taxon>Brassicaceae</taxon>
        <taxon>Brassiceae</taxon>
        <taxon>Eruca</taxon>
    </lineage>
</organism>
<evidence type="ECO:0000313" key="2">
    <source>
        <dbReference type="Proteomes" id="UP001642260"/>
    </source>
</evidence>
<evidence type="ECO:0000313" key="1">
    <source>
        <dbReference type="EMBL" id="CAH8281790.1"/>
    </source>
</evidence>
<accession>A0ABC8IUT3</accession>
<dbReference type="Proteomes" id="UP001642260">
    <property type="component" value="Unassembled WGS sequence"/>
</dbReference>
<dbReference type="AlphaFoldDB" id="A0ABC8IUT3"/>
<gene>
    <name evidence="1" type="ORF">ERUC_LOCUS135</name>
</gene>
<evidence type="ECO:0008006" key="3">
    <source>
        <dbReference type="Google" id="ProtNLM"/>
    </source>
</evidence>
<dbReference type="PANTHER" id="PTHR33527:SF18">
    <property type="entry name" value="F13O11.17 PROTEIN"/>
    <property type="match status" value="1"/>
</dbReference>
<protein>
    <recommendedName>
        <fullName evidence="3">RRM domain-containing protein</fullName>
    </recommendedName>
</protein>
<dbReference type="EMBL" id="CAKOAT010000001">
    <property type="protein sequence ID" value="CAH8281790.1"/>
    <property type="molecule type" value="Genomic_DNA"/>
</dbReference>